<evidence type="ECO:0000313" key="2">
    <source>
        <dbReference type="Proteomes" id="UP000198752"/>
    </source>
</evidence>
<protein>
    <submittedName>
        <fullName evidence="1">Uncharacterized protein</fullName>
    </submittedName>
</protein>
<keyword evidence="2" id="KW-1185">Reference proteome</keyword>
<name>A0A1I2TD18_9BACL</name>
<dbReference type="AlphaFoldDB" id="A0A1I2TD18"/>
<dbReference type="Proteomes" id="UP000198752">
    <property type="component" value="Unassembled WGS sequence"/>
</dbReference>
<proteinExistence type="predicted"/>
<accession>A0A1I2TD18</accession>
<gene>
    <name evidence="1" type="ORF">SAMN02982927_02248</name>
</gene>
<reference evidence="2" key="1">
    <citation type="submission" date="2016-10" db="EMBL/GenBank/DDBJ databases">
        <authorList>
            <person name="Varghese N."/>
            <person name="Submissions S."/>
        </authorList>
    </citation>
    <scope>NUCLEOTIDE SEQUENCE [LARGE SCALE GENOMIC DNA]</scope>
    <source>
        <strain evidence="2">ATCC 700379</strain>
    </source>
</reference>
<organism evidence="1 2">
    <name type="scientific">Sporolactobacillus nakayamae</name>
    <dbReference type="NCBI Taxonomy" id="269670"/>
    <lineage>
        <taxon>Bacteria</taxon>
        <taxon>Bacillati</taxon>
        <taxon>Bacillota</taxon>
        <taxon>Bacilli</taxon>
        <taxon>Bacillales</taxon>
        <taxon>Sporolactobacillaceae</taxon>
        <taxon>Sporolactobacillus</taxon>
    </lineage>
</organism>
<dbReference type="EMBL" id="FOOY01000015">
    <property type="protein sequence ID" value="SFG62715.1"/>
    <property type="molecule type" value="Genomic_DNA"/>
</dbReference>
<sequence>MRFTRKHLLQLFSLLLVLCVIYLPMMIHPPTVPKSKLVPNRTLIASEKFDRMPLRKDIEVKEHGKVKLFVSKPMIK</sequence>
<evidence type="ECO:0000313" key="1">
    <source>
        <dbReference type="EMBL" id="SFG62715.1"/>
    </source>
</evidence>